<organism evidence="5 6">
    <name type="scientific">Prymnesium parvum</name>
    <name type="common">Toxic golden alga</name>
    <dbReference type="NCBI Taxonomy" id="97485"/>
    <lineage>
        <taxon>Eukaryota</taxon>
        <taxon>Haptista</taxon>
        <taxon>Haptophyta</taxon>
        <taxon>Prymnesiophyceae</taxon>
        <taxon>Prymnesiales</taxon>
        <taxon>Prymnesiaceae</taxon>
        <taxon>Prymnesium</taxon>
    </lineage>
</organism>
<dbReference type="PANTHER" id="PTHR21136">
    <property type="entry name" value="SNARE PROTEINS"/>
    <property type="match status" value="1"/>
</dbReference>
<protein>
    <recommendedName>
        <fullName evidence="4">V-SNARE coiled-coil homology domain-containing protein</fullName>
    </recommendedName>
</protein>
<keyword evidence="2" id="KW-0175">Coiled coil</keyword>
<evidence type="ECO:0000256" key="3">
    <source>
        <dbReference type="SAM" id="Phobius"/>
    </source>
</evidence>
<dbReference type="EMBL" id="JBGBPQ010000009">
    <property type="protein sequence ID" value="KAL1519447.1"/>
    <property type="molecule type" value="Genomic_DNA"/>
</dbReference>
<dbReference type="GO" id="GO:0016020">
    <property type="term" value="C:membrane"/>
    <property type="evidence" value="ECO:0007669"/>
    <property type="project" value="InterPro"/>
</dbReference>
<dbReference type="Gene3D" id="1.20.5.110">
    <property type="match status" value="1"/>
</dbReference>
<keyword evidence="3" id="KW-0472">Membrane</keyword>
<dbReference type="CDD" id="cd15843">
    <property type="entry name" value="R-SNARE"/>
    <property type="match status" value="1"/>
</dbReference>
<keyword evidence="1" id="KW-0653">Protein transport</keyword>
<keyword evidence="6" id="KW-1185">Reference proteome</keyword>
<evidence type="ECO:0000313" key="6">
    <source>
        <dbReference type="Proteomes" id="UP001515480"/>
    </source>
</evidence>
<dbReference type="SUPFAM" id="SSF58038">
    <property type="entry name" value="SNARE fusion complex"/>
    <property type="match status" value="1"/>
</dbReference>
<reference evidence="5 6" key="1">
    <citation type="journal article" date="2024" name="Science">
        <title>Giant polyketide synthase enzymes in the biosynthesis of giant marine polyether toxins.</title>
        <authorList>
            <person name="Fallon T.R."/>
            <person name="Shende V.V."/>
            <person name="Wierzbicki I.H."/>
            <person name="Pendleton A.L."/>
            <person name="Watervoot N.F."/>
            <person name="Auber R.P."/>
            <person name="Gonzalez D.J."/>
            <person name="Wisecaver J.H."/>
            <person name="Moore B.S."/>
        </authorList>
    </citation>
    <scope>NUCLEOTIDE SEQUENCE [LARGE SCALE GENOMIC DNA]</scope>
    <source>
        <strain evidence="5 6">12B1</strain>
    </source>
</reference>
<keyword evidence="3" id="KW-0812">Transmembrane</keyword>
<evidence type="ECO:0000259" key="4">
    <source>
        <dbReference type="PROSITE" id="PS50892"/>
    </source>
</evidence>
<name>A0AB34JE56_PRYPA</name>
<dbReference type="InterPro" id="IPR001388">
    <property type="entry name" value="Synaptobrevin-like"/>
</dbReference>
<dbReference type="PANTHER" id="PTHR21136:SF168">
    <property type="entry name" value="VESICLE-ASSOCIATED MEMBRANE PROTEIN 9"/>
    <property type="match status" value="1"/>
</dbReference>
<dbReference type="GO" id="GO:0016192">
    <property type="term" value="P:vesicle-mediated transport"/>
    <property type="evidence" value="ECO:0007669"/>
    <property type="project" value="InterPro"/>
</dbReference>
<comment type="caution">
    <text evidence="5">The sequence shown here is derived from an EMBL/GenBank/DDBJ whole genome shotgun (WGS) entry which is preliminary data.</text>
</comment>
<keyword evidence="3" id="KW-1133">Transmembrane helix</keyword>
<dbReference type="Pfam" id="PF00957">
    <property type="entry name" value="Synaptobrevin"/>
    <property type="match status" value="1"/>
</dbReference>
<accession>A0AB34JE56</accession>
<gene>
    <name evidence="5" type="ORF">AB1Y20_022969</name>
</gene>
<feature type="transmembrane region" description="Helical" evidence="3">
    <location>
        <begin position="199"/>
        <end position="219"/>
    </location>
</feature>
<dbReference type="Proteomes" id="UP001515480">
    <property type="component" value="Unassembled WGS sequence"/>
</dbReference>
<evidence type="ECO:0000313" key="5">
    <source>
        <dbReference type="EMBL" id="KAL1519447.1"/>
    </source>
</evidence>
<dbReference type="PROSITE" id="PS50892">
    <property type="entry name" value="V_SNARE"/>
    <property type="match status" value="1"/>
</dbReference>
<evidence type="ECO:0000256" key="2">
    <source>
        <dbReference type="PROSITE-ProRule" id="PRU00290"/>
    </source>
</evidence>
<dbReference type="GO" id="GO:0015031">
    <property type="term" value="P:protein transport"/>
    <property type="evidence" value="ECO:0007669"/>
    <property type="project" value="UniProtKB-KW"/>
</dbReference>
<dbReference type="InterPro" id="IPR051097">
    <property type="entry name" value="Synaptobrevin-like_transport"/>
</dbReference>
<proteinExistence type="predicted"/>
<evidence type="ECO:0000256" key="1">
    <source>
        <dbReference type="ARBA" id="ARBA00022927"/>
    </source>
</evidence>
<dbReference type="InterPro" id="IPR042855">
    <property type="entry name" value="V_SNARE_CC"/>
</dbReference>
<keyword evidence="1" id="KW-0813">Transport</keyword>
<dbReference type="PRINTS" id="PR00219">
    <property type="entry name" value="SYNAPTOBREVN"/>
</dbReference>
<dbReference type="AlphaFoldDB" id="A0AB34JE56"/>
<feature type="domain" description="V-SNARE coiled-coil homology" evidence="4">
    <location>
        <begin position="135"/>
        <end position="195"/>
    </location>
</feature>
<sequence length="220" mass="24326">MARLHWVAVARGGTVLAEAGEDTRDGEVLKLAKKILTKQPTPGWEYERATFQALRAIKFHVHERVHDVDYVWSVSCVYDAALHEAAARALVEKVVMLMESQRATSTWRAGSKLAAQQSFAPVLLANMEQVNANPPTEEIQEQVEEIKGIMASNIELILQRADKLEDLQQKANALSNISLAFQRKARDAKRFQLWQQAKFGMVAGTAAAVAIGVLIVPAIL</sequence>